<dbReference type="Proteomes" id="UP000238762">
    <property type="component" value="Unassembled WGS sequence"/>
</dbReference>
<sequence>MENFRDYYEILGVEREDPIEEIKKVYRRLARQYHPDLNPGDKAAEEKFKDISEAYEILSDPKKRTEYDQYSRVWNQKGFKGQNPKGDRFSVWGNRSPNNQNDPKEDDYFRQFSDFESFVDQLLGRRQVKVTTTAPPPEPKKAASFDPFRPGTTKYTHTVVAPKPKNVEAQLTLPLERAYTGGRERIRLEDGRSLEVEMPPGMLSGQKVRLRGQGVAGGDLLLKITVAPHPYFFLEGFDVVSPLPVTPSEAVLGAVVEVPTLDGLVRITIPAGVTSGQRLRLAEKGFPDEEGVLGDQLVEIQIVVPKSISSRERELYEQLRQIENFKPRLSLPV</sequence>
<dbReference type="PANTHER" id="PTHR43096">
    <property type="entry name" value="DNAJ HOMOLOG 1, MITOCHONDRIAL-RELATED"/>
    <property type="match status" value="1"/>
</dbReference>
<evidence type="ECO:0000259" key="3">
    <source>
        <dbReference type="PROSITE" id="PS50076"/>
    </source>
</evidence>
<dbReference type="Gene3D" id="2.60.260.20">
    <property type="entry name" value="Urease metallochaperone UreE, N-terminal domain"/>
    <property type="match status" value="2"/>
</dbReference>
<organism evidence="4 5">
    <name type="scientific">Merismopedia glauca CCAP 1448/3</name>
    <dbReference type="NCBI Taxonomy" id="1296344"/>
    <lineage>
        <taxon>Bacteria</taxon>
        <taxon>Bacillati</taxon>
        <taxon>Cyanobacteriota</taxon>
        <taxon>Cyanophyceae</taxon>
        <taxon>Synechococcales</taxon>
        <taxon>Merismopediaceae</taxon>
        <taxon>Merismopedia</taxon>
    </lineage>
</organism>
<evidence type="ECO:0000256" key="1">
    <source>
        <dbReference type="ARBA" id="ARBA00023186"/>
    </source>
</evidence>
<dbReference type="Gene3D" id="1.10.287.110">
    <property type="entry name" value="DnaJ domain"/>
    <property type="match status" value="1"/>
</dbReference>
<reference evidence="4 5" key="2">
    <citation type="submission" date="2018-03" db="EMBL/GenBank/DDBJ databases">
        <title>The ancient ancestry and fast evolution of plastids.</title>
        <authorList>
            <person name="Moore K.R."/>
            <person name="Magnabosco C."/>
            <person name="Momper L."/>
            <person name="Gold D.A."/>
            <person name="Bosak T."/>
            <person name="Fournier G.P."/>
        </authorList>
    </citation>
    <scope>NUCLEOTIDE SEQUENCE [LARGE SCALE GENOMIC DNA]</scope>
    <source>
        <strain evidence="4 5">CCAP 1448/3</strain>
    </source>
</reference>
<dbReference type="InterPro" id="IPR002939">
    <property type="entry name" value="DnaJ_C"/>
</dbReference>
<keyword evidence="5" id="KW-1185">Reference proteome</keyword>
<dbReference type="CDD" id="cd06257">
    <property type="entry name" value="DnaJ"/>
    <property type="match status" value="1"/>
</dbReference>
<keyword evidence="1" id="KW-0143">Chaperone</keyword>
<dbReference type="GO" id="GO:0005737">
    <property type="term" value="C:cytoplasm"/>
    <property type="evidence" value="ECO:0007669"/>
    <property type="project" value="TreeGrafter"/>
</dbReference>
<dbReference type="SUPFAM" id="SSF49493">
    <property type="entry name" value="HSP40/DnaJ peptide-binding domain"/>
    <property type="match status" value="2"/>
</dbReference>
<dbReference type="AlphaFoldDB" id="A0A2T1C153"/>
<dbReference type="FunFam" id="2.60.260.20:FF:000013">
    <property type="entry name" value="DnaJ subfamily B member 11"/>
    <property type="match status" value="1"/>
</dbReference>
<dbReference type="SMART" id="SM00271">
    <property type="entry name" value="DnaJ"/>
    <property type="match status" value="1"/>
</dbReference>
<accession>A0A2T1C153</accession>
<evidence type="ECO:0000313" key="4">
    <source>
        <dbReference type="EMBL" id="PSB01934.1"/>
    </source>
</evidence>
<dbReference type="Pfam" id="PF01556">
    <property type="entry name" value="DnaJ_C"/>
    <property type="match status" value="1"/>
</dbReference>
<evidence type="ECO:0000256" key="2">
    <source>
        <dbReference type="SAM" id="MobiDB-lite"/>
    </source>
</evidence>
<name>A0A2T1C153_9CYAN</name>
<gene>
    <name evidence="4" type="ORF">C7B64_15630</name>
</gene>
<dbReference type="InterPro" id="IPR008971">
    <property type="entry name" value="HSP40/DnaJ_pept-bd"/>
</dbReference>
<dbReference type="OrthoDB" id="9779889at2"/>
<dbReference type="InterPro" id="IPR018253">
    <property type="entry name" value="DnaJ_domain_CS"/>
</dbReference>
<dbReference type="InterPro" id="IPR036869">
    <property type="entry name" value="J_dom_sf"/>
</dbReference>
<dbReference type="PANTHER" id="PTHR43096:SF52">
    <property type="entry name" value="DNAJ HOMOLOG 1, MITOCHONDRIAL-RELATED"/>
    <property type="match status" value="1"/>
</dbReference>
<dbReference type="SUPFAM" id="SSF46565">
    <property type="entry name" value="Chaperone J-domain"/>
    <property type="match status" value="1"/>
</dbReference>
<comment type="caution">
    <text evidence="4">The sequence shown here is derived from an EMBL/GenBank/DDBJ whole genome shotgun (WGS) entry which is preliminary data.</text>
</comment>
<reference evidence="4 5" key="1">
    <citation type="submission" date="2018-02" db="EMBL/GenBank/DDBJ databases">
        <authorList>
            <person name="Cohen D.B."/>
            <person name="Kent A.D."/>
        </authorList>
    </citation>
    <scope>NUCLEOTIDE SEQUENCE [LARGE SCALE GENOMIC DNA]</scope>
    <source>
        <strain evidence="4 5">CCAP 1448/3</strain>
    </source>
</reference>
<feature type="region of interest" description="Disordered" evidence="2">
    <location>
        <begin position="76"/>
        <end position="105"/>
    </location>
</feature>
<proteinExistence type="predicted"/>
<dbReference type="PROSITE" id="PS50076">
    <property type="entry name" value="DNAJ_2"/>
    <property type="match status" value="1"/>
</dbReference>
<dbReference type="InterPro" id="IPR001623">
    <property type="entry name" value="DnaJ_domain"/>
</dbReference>
<evidence type="ECO:0000313" key="5">
    <source>
        <dbReference type="Proteomes" id="UP000238762"/>
    </source>
</evidence>
<dbReference type="PRINTS" id="PR00625">
    <property type="entry name" value="JDOMAIN"/>
</dbReference>
<feature type="domain" description="J" evidence="3">
    <location>
        <begin position="6"/>
        <end position="71"/>
    </location>
</feature>
<dbReference type="GO" id="GO:0042026">
    <property type="term" value="P:protein refolding"/>
    <property type="evidence" value="ECO:0007669"/>
    <property type="project" value="TreeGrafter"/>
</dbReference>
<dbReference type="PROSITE" id="PS00636">
    <property type="entry name" value="DNAJ_1"/>
    <property type="match status" value="1"/>
</dbReference>
<dbReference type="GO" id="GO:0051082">
    <property type="term" value="F:unfolded protein binding"/>
    <property type="evidence" value="ECO:0007669"/>
    <property type="project" value="InterPro"/>
</dbReference>
<dbReference type="Pfam" id="PF00226">
    <property type="entry name" value="DnaJ"/>
    <property type="match status" value="1"/>
</dbReference>
<dbReference type="CDD" id="cd10747">
    <property type="entry name" value="DnaJ_C"/>
    <property type="match status" value="1"/>
</dbReference>
<dbReference type="EMBL" id="PVWJ01000080">
    <property type="protein sequence ID" value="PSB01934.1"/>
    <property type="molecule type" value="Genomic_DNA"/>
</dbReference>
<dbReference type="RefSeq" id="WP_106289590.1">
    <property type="nucleotide sequence ID" value="NZ_CAWNTC010000108.1"/>
</dbReference>
<protein>
    <submittedName>
        <fullName evidence="4">Molecular chaperone DnaJ</fullName>
    </submittedName>
</protein>